<evidence type="ECO:0000313" key="2">
    <source>
        <dbReference type="EMBL" id="TVY06992.1"/>
    </source>
</evidence>
<keyword evidence="3" id="KW-1185">Reference proteome</keyword>
<dbReference type="PROSITE" id="PS51257">
    <property type="entry name" value="PROKAR_LIPOPROTEIN"/>
    <property type="match status" value="1"/>
</dbReference>
<comment type="caution">
    <text evidence="2">The sequence shown here is derived from an EMBL/GenBank/DDBJ whole genome shotgun (WGS) entry which is preliminary data.</text>
</comment>
<feature type="chain" id="PRO_5021784665" evidence="1">
    <location>
        <begin position="22"/>
        <end position="444"/>
    </location>
</feature>
<dbReference type="OrthoDB" id="9798191at2"/>
<gene>
    <name evidence="2" type="ORF">FPZ49_26530</name>
</gene>
<dbReference type="Pfam" id="PF01547">
    <property type="entry name" value="SBP_bac_1"/>
    <property type="match status" value="1"/>
</dbReference>
<dbReference type="RefSeq" id="WP_144852805.1">
    <property type="nucleotide sequence ID" value="NZ_VNJI01000045.1"/>
</dbReference>
<organism evidence="2 3">
    <name type="scientific">Paenibacillus cremeus</name>
    <dbReference type="NCBI Taxonomy" id="2163881"/>
    <lineage>
        <taxon>Bacteria</taxon>
        <taxon>Bacillati</taxon>
        <taxon>Bacillota</taxon>
        <taxon>Bacilli</taxon>
        <taxon>Bacillales</taxon>
        <taxon>Paenibacillaceae</taxon>
        <taxon>Paenibacillus</taxon>
    </lineage>
</organism>
<reference evidence="2 3" key="1">
    <citation type="submission" date="2019-07" db="EMBL/GenBank/DDBJ databases">
        <authorList>
            <person name="Kim J."/>
        </authorList>
    </citation>
    <scope>NUCLEOTIDE SEQUENCE [LARGE SCALE GENOMIC DNA]</scope>
    <source>
        <strain evidence="2 3">JC52</strain>
    </source>
</reference>
<proteinExistence type="predicted"/>
<dbReference type="PANTHER" id="PTHR43649">
    <property type="entry name" value="ARABINOSE-BINDING PROTEIN-RELATED"/>
    <property type="match status" value="1"/>
</dbReference>
<dbReference type="SUPFAM" id="SSF53850">
    <property type="entry name" value="Periplasmic binding protein-like II"/>
    <property type="match status" value="1"/>
</dbReference>
<keyword evidence="1" id="KW-0732">Signal</keyword>
<dbReference type="AlphaFoldDB" id="A0A559K4C8"/>
<feature type="signal peptide" evidence="1">
    <location>
        <begin position="1"/>
        <end position="21"/>
    </location>
</feature>
<dbReference type="Gene3D" id="3.40.190.10">
    <property type="entry name" value="Periplasmic binding protein-like II"/>
    <property type="match status" value="2"/>
</dbReference>
<evidence type="ECO:0000313" key="3">
    <source>
        <dbReference type="Proteomes" id="UP000317036"/>
    </source>
</evidence>
<dbReference type="InterPro" id="IPR006059">
    <property type="entry name" value="SBP"/>
</dbReference>
<dbReference type="InterPro" id="IPR050490">
    <property type="entry name" value="Bact_solute-bd_prot1"/>
</dbReference>
<name>A0A559K4C8_9BACL</name>
<dbReference type="Proteomes" id="UP000317036">
    <property type="component" value="Unassembled WGS sequence"/>
</dbReference>
<protein>
    <submittedName>
        <fullName evidence="2">Extracellular solute-binding protein</fullName>
    </submittedName>
</protein>
<dbReference type="EMBL" id="VNJI01000045">
    <property type="protein sequence ID" value="TVY06992.1"/>
    <property type="molecule type" value="Genomic_DNA"/>
</dbReference>
<sequence>MRNATCLAWLAMITLPLLTMAAGCSNEFEAALKVQAAESPARNQGQATTLILQTLQSDKSSPAYQIEQKLVNEYMQGHPNLKIEFDRLNTEQQKSKLKTQAAFGDMADITMVNPGAQMKPYVDSGVLAPLDDVVEGKLSETFLGDVLKYYSFDNKLYALPYNLNIAGIFYNKELFAQTGISVPNTFEELIDTVKQFRSQGITPIVIGAKDRWPTSFLFMNIVQRLNGGPGFLQDVLSKQRTFTDPVFEQAIAKLKELIDAGAFEKEAVSTDSWAASNLFRSGKAAMYYVGSWEVPKIEVSPVKGKVGFLKFPTVDGKGNTSDFMIAPGTAYAVSAKSKHLKESKDFLRYFSMNYPRVAFSMNAAVGLCQRIDGDLQAAGYSQLQMDLIRQQAVVRSGDMNFDNVIVPAVTKTHLDLLQNLFVQKAEAAEIAKVHQLSWEANGKR</sequence>
<accession>A0A559K4C8</accession>
<evidence type="ECO:0000256" key="1">
    <source>
        <dbReference type="SAM" id="SignalP"/>
    </source>
</evidence>